<organism evidence="9">
    <name type="scientific">uncultured bacterium contig00063</name>
    <dbReference type="NCBI Taxonomy" id="1181546"/>
    <lineage>
        <taxon>Bacteria</taxon>
        <taxon>environmental samples</taxon>
    </lineage>
</organism>
<dbReference type="GO" id="GO:0009986">
    <property type="term" value="C:cell surface"/>
    <property type="evidence" value="ECO:0007669"/>
    <property type="project" value="TreeGrafter"/>
</dbReference>
<evidence type="ECO:0000256" key="2">
    <source>
        <dbReference type="ARBA" id="ARBA00022801"/>
    </source>
</evidence>
<evidence type="ECO:0000313" key="9">
    <source>
        <dbReference type="EMBL" id="AGS52347.1"/>
    </source>
</evidence>
<sequence length="414" mass="45345">MVTDGYGQATVNIESVSARTVYPATTFDDVEYTFTQNGSPKLPTSVVGSTFTLETGTNWVVTVKGYKTVSSVKTLIAQGSSTAFTITNGGSTPVSVKLSIVDAVKTQDGTLTINITKPGDATITSLLLENMFDVTNPVITDENGNKTVPAGIYLLTVRLERTDGEKKFAGTSEIVYIYPYMTTSFTKTFNASDFSVSEAMTTKTAMQYFADEGITIGINVGNSLDAVDKSDPSNPIAIETAWGNVPVNQAYLNGLRNLGFKIVRIPVTWLGHTGPAPDYTIEETYLARVAEVVDMARNAGLKAFINIHHDGHHDQGGWLLIDHATANPTEAAEMADRFEKMWIQIADYFKNYGDWLMFQGFNEIQRGDWSVDGTPEEYAIINNWNQLFTDAVRGTGGNNASRFLLYYGYMTSKK</sequence>
<dbReference type="EMBL" id="JQ844189">
    <property type="protein sequence ID" value="AGS52347.1"/>
    <property type="molecule type" value="Genomic_DNA"/>
</dbReference>
<dbReference type="Gene3D" id="3.20.20.80">
    <property type="entry name" value="Glycosidases"/>
    <property type="match status" value="1"/>
</dbReference>
<keyword evidence="6" id="KW-0624">Polysaccharide degradation</keyword>
<protein>
    <submittedName>
        <fullName evidence="9">Glycoside hydrolase family 5</fullName>
    </submittedName>
</protein>
<keyword evidence="4" id="KW-0119">Carbohydrate metabolism</keyword>
<proteinExistence type="inferred from homology"/>
<dbReference type="InterPro" id="IPR017853">
    <property type="entry name" value="GH"/>
</dbReference>
<dbReference type="PANTHER" id="PTHR31297:SF41">
    <property type="entry name" value="ENDOGLUCANASE, PUTATIVE (AFU_ORTHOLOGUE AFUA_5G01830)-RELATED"/>
    <property type="match status" value="1"/>
</dbReference>
<dbReference type="GO" id="GO:0008422">
    <property type="term" value="F:beta-glucosidase activity"/>
    <property type="evidence" value="ECO:0007669"/>
    <property type="project" value="TreeGrafter"/>
</dbReference>
<feature type="domain" description="Glycoside hydrolase family 5" evidence="8">
    <location>
        <begin position="232"/>
        <end position="399"/>
    </location>
</feature>
<reference evidence="9" key="1">
    <citation type="submission" date="2012-03" db="EMBL/GenBank/DDBJ databases">
        <title>Functional metagenomics reveals considerable lignocellulase gene clusters in the gut microbiome of a wood-feeding higher termite.</title>
        <authorList>
            <person name="Liu N."/>
        </authorList>
    </citation>
    <scope>NUCLEOTIDE SEQUENCE</scope>
</reference>
<dbReference type="GO" id="GO:0005576">
    <property type="term" value="C:extracellular region"/>
    <property type="evidence" value="ECO:0007669"/>
    <property type="project" value="TreeGrafter"/>
</dbReference>
<dbReference type="InterPro" id="IPR001547">
    <property type="entry name" value="Glyco_hydro_5"/>
</dbReference>
<evidence type="ECO:0000256" key="4">
    <source>
        <dbReference type="ARBA" id="ARBA00023277"/>
    </source>
</evidence>
<evidence type="ECO:0000256" key="5">
    <source>
        <dbReference type="ARBA" id="ARBA00023295"/>
    </source>
</evidence>
<name>A0A806KCL4_9BACT</name>
<evidence type="ECO:0000256" key="6">
    <source>
        <dbReference type="ARBA" id="ARBA00023326"/>
    </source>
</evidence>
<keyword evidence="5 7" id="KW-0326">Glycosidase</keyword>
<keyword evidence="2 7" id="KW-0378">Hydrolase</keyword>
<dbReference type="InterPro" id="IPR050386">
    <property type="entry name" value="Glycosyl_hydrolase_5"/>
</dbReference>
<accession>A0A806KCL4</accession>
<evidence type="ECO:0000256" key="1">
    <source>
        <dbReference type="ARBA" id="ARBA00005641"/>
    </source>
</evidence>
<dbReference type="Pfam" id="PF00150">
    <property type="entry name" value="Cellulase"/>
    <property type="match status" value="1"/>
</dbReference>
<dbReference type="SUPFAM" id="SSF51445">
    <property type="entry name" value="(Trans)glycosidases"/>
    <property type="match status" value="1"/>
</dbReference>
<evidence type="ECO:0000256" key="7">
    <source>
        <dbReference type="RuleBase" id="RU361153"/>
    </source>
</evidence>
<comment type="similarity">
    <text evidence="1 7">Belongs to the glycosyl hydrolase 5 (cellulase A) family.</text>
</comment>
<evidence type="ECO:0000259" key="8">
    <source>
        <dbReference type="Pfam" id="PF00150"/>
    </source>
</evidence>
<evidence type="ECO:0000256" key="3">
    <source>
        <dbReference type="ARBA" id="ARBA00023001"/>
    </source>
</evidence>
<dbReference type="GO" id="GO:0030245">
    <property type="term" value="P:cellulose catabolic process"/>
    <property type="evidence" value="ECO:0007669"/>
    <property type="project" value="UniProtKB-KW"/>
</dbReference>
<dbReference type="PANTHER" id="PTHR31297">
    <property type="entry name" value="GLUCAN ENDO-1,6-BETA-GLUCOSIDASE B"/>
    <property type="match status" value="1"/>
</dbReference>
<keyword evidence="3" id="KW-0136">Cellulose degradation</keyword>
<dbReference type="AlphaFoldDB" id="A0A806KCL4"/>